<evidence type="ECO:0000256" key="5">
    <source>
        <dbReference type="ARBA" id="ARBA00023004"/>
    </source>
</evidence>
<dbReference type="OrthoDB" id="5985073at2759"/>
<evidence type="ECO:0000313" key="10">
    <source>
        <dbReference type="Proteomes" id="UP001049176"/>
    </source>
</evidence>
<gene>
    <name evidence="9" type="ORF">E1B28_000387</name>
</gene>
<keyword evidence="4 7" id="KW-0560">Oxidoreductase</keyword>
<dbReference type="KEGG" id="more:E1B28_000387"/>
<keyword evidence="2" id="KW-0349">Heme</keyword>
<name>A0A9P7V1E1_9AGAR</name>
<dbReference type="Pfam" id="PF00141">
    <property type="entry name" value="peroxidase"/>
    <property type="match status" value="1"/>
</dbReference>
<dbReference type="RefSeq" id="XP_043014905.1">
    <property type="nucleotide sequence ID" value="XM_043146205.1"/>
</dbReference>
<feature type="chain" id="PRO_5040530891" description="Peroxidase" evidence="7">
    <location>
        <begin position="18"/>
        <end position="525"/>
    </location>
</feature>
<evidence type="ECO:0000256" key="4">
    <source>
        <dbReference type="ARBA" id="ARBA00023002"/>
    </source>
</evidence>
<accession>A0A9P7V1E1</accession>
<comment type="similarity">
    <text evidence="6">Belongs to the peroxidase family.</text>
</comment>
<dbReference type="GO" id="GO:0000302">
    <property type="term" value="P:response to reactive oxygen species"/>
    <property type="evidence" value="ECO:0007669"/>
    <property type="project" value="TreeGrafter"/>
</dbReference>
<dbReference type="GO" id="GO:0020037">
    <property type="term" value="F:heme binding"/>
    <property type="evidence" value="ECO:0007669"/>
    <property type="project" value="UniProtKB-UniRule"/>
</dbReference>
<sequence>MRVSSLLLLTGALMTHGKTFHWPSPEMDWIDSVLYEQPFFENITANCAARDNTTVAAQWIRLAFHDMSTYNVDDGTGGLDGSVIYEFDRAENIGMNRSIGDFLGFSAPFFSLADIIAAGVVIGTVSCDGPKIPYRAGRIDATSSGPLGVPQPQEDLALLTERFRKAGFTPSEMISFTACGHVLGGVTQQDFPEVLKDRPFVFFNEKTRLFDNGVVTQYLDGSTTNPLVVGVNETMNSDLRIFSSDGNATMQSLTSPNDFRSTCASLFERMINTVPRNVALTDVIDPFDFKVGTARLSVTDDTNKLVMTASLRILNPKDNPNREVSLVWVDRDGTSPCGEKCTSPATNVSQIGTTLLTKGHGKTALQYTFMVDNIDPAKSIAKFWFEIDEKDGSPKTEVKNDDGSGYVVEEHDVLYDVTRSKINFSATQANFTSLIVIAVKDEYAQDAQIRLQTFNPFLLPFRTSVLNATLDPQFPKAAGYSFFSVSPEPLTNSFDVYYGDVVPNNLRQKFGLVFEAKNVGVLPPS</sequence>
<evidence type="ECO:0000256" key="7">
    <source>
        <dbReference type="RuleBase" id="RU363051"/>
    </source>
</evidence>
<dbReference type="InterPro" id="IPR010255">
    <property type="entry name" value="Haem_peroxidase_sf"/>
</dbReference>
<dbReference type="GO" id="GO:0004601">
    <property type="term" value="F:peroxidase activity"/>
    <property type="evidence" value="ECO:0007669"/>
    <property type="project" value="UniProtKB-KW"/>
</dbReference>
<dbReference type="Proteomes" id="UP001049176">
    <property type="component" value="Chromosome 1"/>
</dbReference>
<dbReference type="InterPro" id="IPR044831">
    <property type="entry name" value="Ccp1-like"/>
</dbReference>
<feature type="signal peptide" evidence="7">
    <location>
        <begin position="1"/>
        <end position="17"/>
    </location>
</feature>
<dbReference type="GeneID" id="66069463"/>
<dbReference type="InterPro" id="IPR002016">
    <property type="entry name" value="Haem_peroxidase"/>
</dbReference>
<dbReference type="AlphaFoldDB" id="A0A9P7V1E1"/>
<keyword evidence="5" id="KW-0408">Iron</keyword>
<evidence type="ECO:0000259" key="8">
    <source>
        <dbReference type="PROSITE" id="PS50873"/>
    </source>
</evidence>
<evidence type="ECO:0000256" key="6">
    <source>
        <dbReference type="RuleBase" id="RU004241"/>
    </source>
</evidence>
<dbReference type="EMBL" id="CM032181">
    <property type="protein sequence ID" value="KAG7098435.1"/>
    <property type="molecule type" value="Genomic_DNA"/>
</dbReference>
<protein>
    <recommendedName>
        <fullName evidence="7">Peroxidase</fullName>
        <ecNumber evidence="7">1.11.1.-</ecNumber>
    </recommendedName>
</protein>
<evidence type="ECO:0000256" key="2">
    <source>
        <dbReference type="ARBA" id="ARBA00022617"/>
    </source>
</evidence>
<dbReference type="GO" id="GO:0042744">
    <property type="term" value="P:hydrogen peroxide catabolic process"/>
    <property type="evidence" value="ECO:0007669"/>
    <property type="project" value="TreeGrafter"/>
</dbReference>
<feature type="domain" description="Plant heme peroxidase family profile" evidence="8">
    <location>
        <begin position="50"/>
        <end position="262"/>
    </location>
</feature>
<keyword evidence="10" id="KW-1185">Reference proteome</keyword>
<dbReference type="PROSITE" id="PS50873">
    <property type="entry name" value="PEROXIDASE_4"/>
    <property type="match status" value="1"/>
</dbReference>
<evidence type="ECO:0000256" key="3">
    <source>
        <dbReference type="ARBA" id="ARBA00022723"/>
    </source>
</evidence>
<evidence type="ECO:0000256" key="1">
    <source>
        <dbReference type="ARBA" id="ARBA00022559"/>
    </source>
</evidence>
<proteinExistence type="inferred from homology"/>
<dbReference type="EC" id="1.11.1.-" evidence="7"/>
<dbReference type="PANTHER" id="PTHR31356:SF53">
    <property type="entry name" value="HEME PEROXIDASE"/>
    <property type="match status" value="1"/>
</dbReference>
<dbReference type="GO" id="GO:0046872">
    <property type="term" value="F:metal ion binding"/>
    <property type="evidence" value="ECO:0007669"/>
    <property type="project" value="UniProtKB-UniRule"/>
</dbReference>
<keyword evidence="7" id="KW-0732">Signal</keyword>
<keyword evidence="1 7" id="KW-0575">Peroxidase</keyword>
<dbReference type="GO" id="GO:0034599">
    <property type="term" value="P:cellular response to oxidative stress"/>
    <property type="evidence" value="ECO:0007669"/>
    <property type="project" value="InterPro"/>
</dbReference>
<dbReference type="Gene3D" id="1.10.520.10">
    <property type="match status" value="1"/>
</dbReference>
<dbReference type="PANTHER" id="PTHR31356">
    <property type="entry name" value="THYLAKOID LUMENAL 29 KDA PROTEIN, CHLOROPLASTIC-RELATED"/>
    <property type="match status" value="1"/>
</dbReference>
<dbReference type="SUPFAM" id="SSF48113">
    <property type="entry name" value="Heme-dependent peroxidases"/>
    <property type="match status" value="1"/>
</dbReference>
<organism evidence="9 10">
    <name type="scientific">Marasmius oreades</name>
    <name type="common">fairy-ring Marasmius</name>
    <dbReference type="NCBI Taxonomy" id="181124"/>
    <lineage>
        <taxon>Eukaryota</taxon>
        <taxon>Fungi</taxon>
        <taxon>Dikarya</taxon>
        <taxon>Basidiomycota</taxon>
        <taxon>Agaricomycotina</taxon>
        <taxon>Agaricomycetes</taxon>
        <taxon>Agaricomycetidae</taxon>
        <taxon>Agaricales</taxon>
        <taxon>Marasmiineae</taxon>
        <taxon>Marasmiaceae</taxon>
        <taxon>Marasmius</taxon>
    </lineage>
</organism>
<keyword evidence="3" id="KW-0479">Metal-binding</keyword>
<comment type="caution">
    <text evidence="9">The sequence shown here is derived from an EMBL/GenBank/DDBJ whole genome shotgun (WGS) entry which is preliminary data.</text>
</comment>
<evidence type="ECO:0000313" key="9">
    <source>
        <dbReference type="EMBL" id="KAG7098435.1"/>
    </source>
</evidence>
<reference evidence="9" key="1">
    <citation type="journal article" date="2021" name="Genome Biol. Evol.">
        <title>The assembled and annotated genome of the fairy-ring fungus Marasmius oreades.</title>
        <authorList>
            <person name="Hiltunen M."/>
            <person name="Ament-Velasquez S.L."/>
            <person name="Johannesson H."/>
        </authorList>
    </citation>
    <scope>NUCLEOTIDE SEQUENCE</scope>
    <source>
        <strain evidence="9">03SP1</strain>
    </source>
</reference>